<dbReference type="Gene3D" id="3.40.50.10140">
    <property type="entry name" value="Toll/interleukin-1 receptor homology (TIR) domain"/>
    <property type="match status" value="1"/>
</dbReference>
<dbReference type="Pfam" id="PF13676">
    <property type="entry name" value="TIR_2"/>
    <property type="match status" value="1"/>
</dbReference>
<feature type="region of interest" description="Disordered" evidence="1">
    <location>
        <begin position="1"/>
        <end position="26"/>
    </location>
</feature>
<dbReference type="InterPro" id="IPR000157">
    <property type="entry name" value="TIR_dom"/>
</dbReference>
<dbReference type="AlphaFoldDB" id="F8B0V4"/>
<organism evidence="3 4">
    <name type="scientific">Candidatus Protofrankia datiscae</name>
    <dbReference type="NCBI Taxonomy" id="2716812"/>
    <lineage>
        <taxon>Bacteria</taxon>
        <taxon>Bacillati</taxon>
        <taxon>Actinomycetota</taxon>
        <taxon>Actinomycetes</taxon>
        <taxon>Frankiales</taxon>
        <taxon>Frankiaceae</taxon>
        <taxon>Protofrankia</taxon>
    </lineage>
</organism>
<accession>F8B0V4</accession>
<evidence type="ECO:0000313" key="3">
    <source>
        <dbReference type="EMBL" id="AEH07717.1"/>
    </source>
</evidence>
<dbReference type="SUPFAM" id="SSF52200">
    <property type="entry name" value="Toll/Interleukin receptor TIR domain"/>
    <property type="match status" value="1"/>
</dbReference>
<protein>
    <submittedName>
        <fullName evidence="3">TIR protein</fullName>
    </submittedName>
</protein>
<dbReference type="eggNOG" id="COG1672">
    <property type="taxonomic scope" value="Bacteria"/>
</dbReference>
<dbReference type="EMBL" id="CP002801">
    <property type="protein sequence ID" value="AEH07717.1"/>
    <property type="molecule type" value="Genomic_DNA"/>
</dbReference>
<dbReference type="GO" id="GO:0007165">
    <property type="term" value="P:signal transduction"/>
    <property type="evidence" value="ECO:0007669"/>
    <property type="project" value="InterPro"/>
</dbReference>
<dbReference type="PROSITE" id="PS50104">
    <property type="entry name" value="TIR"/>
    <property type="match status" value="1"/>
</dbReference>
<evidence type="ECO:0000259" key="2">
    <source>
        <dbReference type="PROSITE" id="PS50104"/>
    </source>
</evidence>
<dbReference type="SMART" id="SM00255">
    <property type="entry name" value="TIR"/>
    <property type="match status" value="1"/>
</dbReference>
<evidence type="ECO:0000313" key="4">
    <source>
        <dbReference type="Proteomes" id="UP000001549"/>
    </source>
</evidence>
<proteinExistence type="predicted"/>
<feature type="region of interest" description="Disordered" evidence="1">
    <location>
        <begin position="97"/>
        <end position="143"/>
    </location>
</feature>
<evidence type="ECO:0000256" key="1">
    <source>
        <dbReference type="SAM" id="MobiDB-lite"/>
    </source>
</evidence>
<dbReference type="InterPro" id="IPR035897">
    <property type="entry name" value="Toll_tir_struct_dom_sf"/>
</dbReference>
<sequence>MPQAHIRLSEHPQRRSRMPALPTGPAAGLLPQRLRWRFRQPVRTRWLRRVPRVLRDLSFQLGDPHPRLFQRRGGLDQLRPQTHHQRRELVIRRHRRRRGRTIRHTRTLRPDQPHSTNDPGLQAIEESQPAGKPKTNDLPDLTSYSHSTSVNAFVEPLTSLLKFERERQLLEAELVRRRTDGQGDGDLLARLKENQDRRLVAAEREQDARQTPVLVFISYAHEDKPFLQELVKHLANLKRAKIIREWCDREIVGGMDWSREIDGQLNRAKVIIFLLSPDFMASDYCIGIETERAVDRHEKGEALLIPVLLRAVDWRGSVFERFQALPRDASVLSR</sequence>
<feature type="domain" description="TIR" evidence="2">
    <location>
        <begin position="211"/>
        <end position="334"/>
    </location>
</feature>
<dbReference type="Proteomes" id="UP000001549">
    <property type="component" value="Chromosome"/>
</dbReference>
<dbReference type="KEGG" id="fsy:FsymDg_0140"/>
<name>F8B0V4_9ACTN</name>
<feature type="compositionally biased region" description="Basic residues" evidence="1">
    <location>
        <begin position="97"/>
        <end position="107"/>
    </location>
</feature>
<dbReference type="STRING" id="656024.FsymDg_0140"/>
<dbReference type="HOGENOM" id="CLU_830929_0_0_11"/>
<gene>
    <name evidence="3" type="ordered locus">FsymDg_0140</name>
</gene>
<reference evidence="3 4" key="1">
    <citation type="submission" date="2011-05" db="EMBL/GenBank/DDBJ databases">
        <title>Complete sequence of chromosome of Frankia symbiont of Datisca glomerata.</title>
        <authorList>
            <consortium name="US DOE Joint Genome Institute"/>
            <person name="Lucas S."/>
            <person name="Han J."/>
            <person name="Lapidus A."/>
            <person name="Cheng J.-F."/>
            <person name="Goodwin L."/>
            <person name="Pitluck S."/>
            <person name="Peters L."/>
            <person name="Mikhailova N."/>
            <person name="Chertkov O."/>
            <person name="Teshima H."/>
            <person name="Han C."/>
            <person name="Tapia R."/>
            <person name="Land M."/>
            <person name="Hauser L."/>
            <person name="Kyrpides N."/>
            <person name="Ivanova N."/>
            <person name="Pagani I."/>
            <person name="Berry A."/>
            <person name="Pawlowski K."/>
            <person name="Persson T."/>
            <person name="Vanden Heuvel B."/>
            <person name="Benson D."/>
            <person name="Woyke T."/>
        </authorList>
    </citation>
    <scope>NUCLEOTIDE SEQUENCE [LARGE SCALE GENOMIC DNA]</scope>
    <source>
        <strain evidence="4">4085684</strain>
    </source>
</reference>
<keyword evidence="4" id="KW-1185">Reference proteome</keyword>